<dbReference type="AlphaFoldDB" id="Q1D2W4"/>
<proteinExistence type="predicted"/>
<sequence length="74" mass="7787">MSLFCGHSATGSKGAPGKCVRLLGMARAGKTSGGSLLNYILCPPKVRDSRACHIKQRNLHSSQNSHATHNSLAV</sequence>
<organism evidence="1 2">
    <name type="scientific">Myxococcus xanthus (strain DK1622)</name>
    <dbReference type="NCBI Taxonomy" id="246197"/>
    <lineage>
        <taxon>Bacteria</taxon>
        <taxon>Pseudomonadati</taxon>
        <taxon>Myxococcota</taxon>
        <taxon>Myxococcia</taxon>
        <taxon>Myxococcales</taxon>
        <taxon>Cystobacterineae</taxon>
        <taxon>Myxococcaceae</taxon>
        <taxon>Myxococcus</taxon>
    </lineage>
</organism>
<gene>
    <name evidence="1" type="ordered locus">MXAN_4848</name>
</gene>
<name>Q1D2W4_MYXXD</name>
<dbReference type="Proteomes" id="UP000002402">
    <property type="component" value="Chromosome"/>
</dbReference>
<dbReference type="KEGG" id="mxa:MXAN_4848"/>
<dbReference type="EnsemblBacteria" id="ABF86794">
    <property type="protein sequence ID" value="ABF86794"/>
    <property type="gene ID" value="MXAN_4848"/>
</dbReference>
<evidence type="ECO:0000313" key="2">
    <source>
        <dbReference type="Proteomes" id="UP000002402"/>
    </source>
</evidence>
<dbReference type="STRING" id="246197.MXAN_4848"/>
<dbReference type="HOGENOM" id="CLU_2684047_0_0_7"/>
<keyword evidence="2" id="KW-1185">Reference proteome</keyword>
<reference evidence="1 2" key="1">
    <citation type="journal article" date="2006" name="Proc. Natl. Acad. Sci. U.S.A.">
        <title>Evolution of sensory complexity recorded in a myxobacterial genome.</title>
        <authorList>
            <person name="Goldman B.S."/>
            <person name="Nierman W.C."/>
            <person name="Kaiser D."/>
            <person name="Slater S.C."/>
            <person name="Durkin A.S."/>
            <person name="Eisen J.A."/>
            <person name="Ronning C.M."/>
            <person name="Barbazuk W.B."/>
            <person name="Blanchard M."/>
            <person name="Field C."/>
            <person name="Halling C."/>
            <person name="Hinkle G."/>
            <person name="Iartchuk O."/>
            <person name="Kim H.S."/>
            <person name="Mackenzie C."/>
            <person name="Madupu R."/>
            <person name="Miller N."/>
            <person name="Shvartsbeyn A."/>
            <person name="Sullivan S.A."/>
            <person name="Vaudin M."/>
            <person name="Wiegand R."/>
            <person name="Kaplan H.B."/>
        </authorList>
    </citation>
    <scope>NUCLEOTIDE SEQUENCE [LARGE SCALE GENOMIC DNA]</scope>
    <source>
        <strain evidence="2">DK1622</strain>
    </source>
</reference>
<dbReference type="EMBL" id="CP000113">
    <property type="protein sequence ID" value="ABF86794.1"/>
    <property type="molecule type" value="Genomic_DNA"/>
</dbReference>
<accession>Q1D2W4</accession>
<evidence type="ECO:0000313" key="1">
    <source>
        <dbReference type="EMBL" id="ABF86794.1"/>
    </source>
</evidence>
<protein>
    <submittedName>
        <fullName evidence="1">Uncharacterized protein</fullName>
    </submittedName>
</protein>